<accession>A0A4R6QUN4</accession>
<dbReference type="OrthoDB" id="5295943at2"/>
<gene>
    <name evidence="2" type="ORF">DES47_101887</name>
</gene>
<dbReference type="InParanoid" id="A0A4R6QUN4"/>
<dbReference type="RefSeq" id="WP_133699421.1">
    <property type="nucleotide sequence ID" value="NZ_SNXS01000001.1"/>
</dbReference>
<feature type="compositionally biased region" description="Low complexity" evidence="1">
    <location>
        <begin position="69"/>
        <end position="79"/>
    </location>
</feature>
<proteinExistence type="predicted"/>
<evidence type="ECO:0000313" key="3">
    <source>
        <dbReference type="Proteomes" id="UP000295361"/>
    </source>
</evidence>
<dbReference type="PIRSF" id="PIRSF032131">
    <property type="entry name" value="UCP032131"/>
    <property type="match status" value="1"/>
</dbReference>
<dbReference type="AlphaFoldDB" id="A0A4R6QUN4"/>
<sequence length="163" mass="17410">MLVLNLSCTHGHGFEGWFGSGDDYESQQQRKLLSCPICGSEQITRLPSAPRLNVSHLRGGARPPEPEEAPAAKPATATAVAAPAAPMNEQLQAQWLKAVAHVIKNTEDVGDQFAEEARRIHYGEAELRGIRGSATADDTAALLDEGIEVAQLPLPVARKGPVQ</sequence>
<evidence type="ECO:0000256" key="1">
    <source>
        <dbReference type="SAM" id="MobiDB-lite"/>
    </source>
</evidence>
<reference evidence="2 3" key="1">
    <citation type="submission" date="2019-03" db="EMBL/GenBank/DDBJ databases">
        <title>Genomic Encyclopedia of Type Strains, Phase IV (KMG-IV): sequencing the most valuable type-strain genomes for metagenomic binning, comparative biology and taxonomic classification.</title>
        <authorList>
            <person name="Goeker M."/>
        </authorList>
    </citation>
    <scope>NUCLEOTIDE SEQUENCE [LARGE SCALE GENOMIC DNA]</scope>
    <source>
        <strain evidence="2 3">DSM 16998</strain>
    </source>
</reference>
<dbReference type="Pfam" id="PF06676">
    <property type="entry name" value="DUF1178"/>
    <property type="match status" value="1"/>
</dbReference>
<dbReference type="InterPro" id="IPR009562">
    <property type="entry name" value="DUF1178"/>
</dbReference>
<keyword evidence="3" id="KW-1185">Reference proteome</keyword>
<dbReference type="EMBL" id="SNXS01000001">
    <property type="protein sequence ID" value="TDP74819.1"/>
    <property type="molecule type" value="Genomic_DNA"/>
</dbReference>
<feature type="region of interest" description="Disordered" evidence="1">
    <location>
        <begin position="57"/>
        <end position="79"/>
    </location>
</feature>
<organism evidence="2 3">
    <name type="scientific">Roseateles toxinivorans</name>
    <dbReference type="NCBI Taxonomy" id="270368"/>
    <lineage>
        <taxon>Bacteria</taxon>
        <taxon>Pseudomonadati</taxon>
        <taxon>Pseudomonadota</taxon>
        <taxon>Betaproteobacteria</taxon>
        <taxon>Burkholderiales</taxon>
        <taxon>Sphaerotilaceae</taxon>
        <taxon>Roseateles</taxon>
    </lineage>
</organism>
<comment type="caution">
    <text evidence="2">The sequence shown here is derived from an EMBL/GenBank/DDBJ whole genome shotgun (WGS) entry which is preliminary data.</text>
</comment>
<protein>
    <recommendedName>
        <fullName evidence="4">DUF1178 family protein</fullName>
    </recommendedName>
</protein>
<evidence type="ECO:0000313" key="2">
    <source>
        <dbReference type="EMBL" id="TDP74819.1"/>
    </source>
</evidence>
<evidence type="ECO:0008006" key="4">
    <source>
        <dbReference type="Google" id="ProtNLM"/>
    </source>
</evidence>
<dbReference type="Proteomes" id="UP000295361">
    <property type="component" value="Unassembled WGS sequence"/>
</dbReference>
<name>A0A4R6QUN4_9BURK</name>